<evidence type="ECO:0000256" key="2">
    <source>
        <dbReference type="ARBA" id="ARBA00023180"/>
    </source>
</evidence>
<evidence type="ECO:0000313" key="7">
    <source>
        <dbReference type="Proteomes" id="UP001066276"/>
    </source>
</evidence>
<keyword evidence="7" id="KW-1185">Reference proteome</keyword>
<dbReference type="InterPro" id="IPR007110">
    <property type="entry name" value="Ig-like_dom"/>
</dbReference>
<keyword evidence="1 4" id="KW-0732">Signal</keyword>
<dbReference type="Gene3D" id="2.60.40.10">
    <property type="entry name" value="Immunoglobulins"/>
    <property type="match status" value="2"/>
</dbReference>
<dbReference type="InterPro" id="IPR036179">
    <property type="entry name" value="Ig-like_dom_sf"/>
</dbReference>
<dbReference type="PROSITE" id="PS50835">
    <property type="entry name" value="IG_LIKE"/>
    <property type="match status" value="1"/>
</dbReference>
<dbReference type="InterPro" id="IPR003599">
    <property type="entry name" value="Ig_sub"/>
</dbReference>
<feature type="chain" id="PRO_5043664253" description="Ig-like domain-containing protein" evidence="4">
    <location>
        <begin position="27"/>
        <end position="361"/>
    </location>
</feature>
<feature type="transmembrane region" description="Helical" evidence="3">
    <location>
        <begin position="228"/>
        <end position="254"/>
    </location>
</feature>
<feature type="signal peptide" evidence="4">
    <location>
        <begin position="1"/>
        <end position="26"/>
    </location>
</feature>
<dbReference type="SMART" id="SM00409">
    <property type="entry name" value="IG"/>
    <property type="match status" value="2"/>
</dbReference>
<evidence type="ECO:0000259" key="5">
    <source>
        <dbReference type="PROSITE" id="PS50835"/>
    </source>
</evidence>
<proteinExistence type="predicted"/>
<name>A0AAV7PWW7_PLEWA</name>
<dbReference type="SUPFAM" id="SSF48726">
    <property type="entry name" value="Immunoglobulin"/>
    <property type="match status" value="2"/>
</dbReference>
<dbReference type="Proteomes" id="UP001066276">
    <property type="component" value="Chromosome 7"/>
</dbReference>
<accession>A0AAV7PWW7</accession>
<protein>
    <recommendedName>
        <fullName evidence="5">Ig-like domain-containing protein</fullName>
    </recommendedName>
</protein>
<evidence type="ECO:0000256" key="4">
    <source>
        <dbReference type="SAM" id="SignalP"/>
    </source>
</evidence>
<dbReference type="EMBL" id="JANPWB010000011">
    <property type="protein sequence ID" value="KAJ1132525.1"/>
    <property type="molecule type" value="Genomic_DNA"/>
</dbReference>
<dbReference type="PANTHER" id="PTHR44427">
    <property type="entry name" value="CARCINOEMBRYONIC ANTIGEN-RELATED CELL ADHESION MOLECULE 19"/>
    <property type="match status" value="1"/>
</dbReference>
<keyword evidence="3" id="KW-1133">Transmembrane helix</keyword>
<keyword evidence="3" id="KW-0472">Membrane</keyword>
<feature type="domain" description="Ig-like" evidence="5">
    <location>
        <begin position="130"/>
        <end position="218"/>
    </location>
</feature>
<comment type="caution">
    <text evidence="6">The sequence shown here is derived from an EMBL/GenBank/DDBJ whole genome shotgun (WGS) entry which is preliminary data.</text>
</comment>
<gene>
    <name evidence="6" type="ORF">NDU88_010834</name>
</gene>
<keyword evidence="3" id="KW-0812">Transmembrane</keyword>
<evidence type="ECO:0000256" key="3">
    <source>
        <dbReference type="SAM" id="Phobius"/>
    </source>
</evidence>
<dbReference type="InterPro" id="IPR013783">
    <property type="entry name" value="Ig-like_fold"/>
</dbReference>
<evidence type="ECO:0000313" key="6">
    <source>
        <dbReference type="EMBL" id="KAJ1132525.1"/>
    </source>
</evidence>
<keyword evidence="2" id="KW-0325">Glycoprotein</keyword>
<evidence type="ECO:0000256" key="1">
    <source>
        <dbReference type="ARBA" id="ARBA00022729"/>
    </source>
</evidence>
<dbReference type="PANTHER" id="PTHR44427:SF5">
    <property type="entry name" value="V-SET AND IMMUNOGLOBULIN DOMAIN-CONTAINING PROTEIN 10-LIKE"/>
    <property type="match status" value="1"/>
</dbReference>
<reference evidence="6" key="1">
    <citation type="journal article" date="2022" name="bioRxiv">
        <title>Sequencing and chromosome-scale assembly of the giantPleurodeles waltlgenome.</title>
        <authorList>
            <person name="Brown T."/>
            <person name="Elewa A."/>
            <person name="Iarovenko S."/>
            <person name="Subramanian E."/>
            <person name="Araus A.J."/>
            <person name="Petzold A."/>
            <person name="Susuki M."/>
            <person name="Suzuki K.-i.T."/>
            <person name="Hayashi T."/>
            <person name="Toyoda A."/>
            <person name="Oliveira C."/>
            <person name="Osipova E."/>
            <person name="Leigh N.D."/>
            <person name="Simon A."/>
            <person name="Yun M.H."/>
        </authorList>
    </citation>
    <scope>NUCLEOTIDE SEQUENCE</scope>
    <source>
        <strain evidence="6">20211129_DDA</strain>
        <tissue evidence="6">Liver</tissue>
    </source>
</reference>
<organism evidence="6 7">
    <name type="scientific">Pleurodeles waltl</name>
    <name type="common">Iberian ribbed newt</name>
    <dbReference type="NCBI Taxonomy" id="8319"/>
    <lineage>
        <taxon>Eukaryota</taxon>
        <taxon>Metazoa</taxon>
        <taxon>Chordata</taxon>
        <taxon>Craniata</taxon>
        <taxon>Vertebrata</taxon>
        <taxon>Euteleostomi</taxon>
        <taxon>Amphibia</taxon>
        <taxon>Batrachia</taxon>
        <taxon>Caudata</taxon>
        <taxon>Salamandroidea</taxon>
        <taxon>Salamandridae</taxon>
        <taxon>Pleurodelinae</taxon>
        <taxon>Pleurodeles</taxon>
    </lineage>
</organism>
<dbReference type="AlphaFoldDB" id="A0AAV7PWW7"/>
<sequence length="361" mass="38393">MWALGTRTGVLPALLLLLPLIDQAFAAITLSANTSINALVGNNISMTIEHTPATLSPIIIWKNSTISFATIYAGIVIIDESYRDRVTVFPSGSIFITNAKLWYSGNYTVTLTAVGESSETATVQVTVYEPIGVVSLSAYPAQVTEGDSSVTLSYMLSQGQGTATWTKDGVSIVSNSTYTLSGNTLKISNPNTTDSGLFNCTVSNPVSRNFGVYNLTVNVKPAGLSPGAIAGIVVGSVLGALLIILLLVLLVCCIRKRKGQKQRPSASYPNDKSKNRAQMDGIRTVEGRTAALKADWIAASVSSSTLRHTPPVYNTHNTTFRNAFISTISGVLHSNDTLSNRTDSTVVGMTKKMTKMSATQV</sequence>
<dbReference type="InterPro" id="IPR050831">
    <property type="entry name" value="CEA_cell_adhesion"/>
</dbReference>